<feature type="transmembrane region" description="Helical" evidence="1">
    <location>
        <begin position="30"/>
        <end position="51"/>
    </location>
</feature>
<proteinExistence type="predicted"/>
<name>A0ABY5PAZ3_9ACTN</name>
<dbReference type="Pfam" id="PF09656">
    <property type="entry name" value="PGPGW"/>
    <property type="match status" value="1"/>
</dbReference>
<organism evidence="2 3">
    <name type="scientific">Svornostia abyssi</name>
    <dbReference type="NCBI Taxonomy" id="2898438"/>
    <lineage>
        <taxon>Bacteria</taxon>
        <taxon>Bacillati</taxon>
        <taxon>Actinomycetota</taxon>
        <taxon>Thermoleophilia</taxon>
        <taxon>Solirubrobacterales</taxon>
        <taxon>Baekduiaceae</taxon>
        <taxon>Svornostia</taxon>
    </lineage>
</organism>
<keyword evidence="1" id="KW-0472">Membrane</keyword>
<keyword evidence="3" id="KW-1185">Reference proteome</keyword>
<accession>A0ABY5PAZ3</accession>
<evidence type="ECO:0000313" key="3">
    <source>
        <dbReference type="Proteomes" id="UP001058860"/>
    </source>
</evidence>
<evidence type="ECO:0000256" key="1">
    <source>
        <dbReference type="SAM" id="Phobius"/>
    </source>
</evidence>
<keyword evidence="1" id="KW-1133">Transmembrane helix</keyword>
<evidence type="ECO:0000313" key="2">
    <source>
        <dbReference type="EMBL" id="UUY01831.1"/>
    </source>
</evidence>
<dbReference type="Proteomes" id="UP001058860">
    <property type="component" value="Chromosome"/>
</dbReference>
<protein>
    <submittedName>
        <fullName evidence="2">PGPGW domain-containing protein</fullName>
    </submittedName>
</protein>
<dbReference type="InterPro" id="IPR019099">
    <property type="entry name" value="Uncharacterised_PGPGW_TM"/>
</dbReference>
<feature type="transmembrane region" description="Helical" evidence="1">
    <location>
        <begin position="57"/>
        <end position="78"/>
    </location>
</feature>
<sequence length="128" mass="13732">MSAQEETPERPKLIRKLQEQRDVHKARPKVIRVLYAAVGITLLLLGLIMLVTPGPAFAIIPIGLFILALEFSWAEAALEKSLEQADKAKQKAAETTTTQRVLTATAGVLAVAAVVAWALLGDIPVAPV</sequence>
<gene>
    <name evidence="2" type="ORF">LRS13_13975</name>
</gene>
<dbReference type="RefSeq" id="WP_353862377.1">
    <property type="nucleotide sequence ID" value="NZ_CP088295.1"/>
</dbReference>
<reference evidence="3" key="1">
    <citation type="submission" date="2021-11" db="EMBL/GenBank/DDBJ databases">
        <title>Cultivation dependent microbiological survey of springs from the worlds oldest radium mine currently devoted to the extraction of radon-saturated water.</title>
        <authorList>
            <person name="Kapinusova G."/>
            <person name="Smrhova T."/>
            <person name="Strejcek M."/>
            <person name="Suman J."/>
            <person name="Jani K."/>
            <person name="Pajer P."/>
            <person name="Uhlik O."/>
        </authorList>
    </citation>
    <scope>NUCLEOTIDE SEQUENCE [LARGE SCALE GENOMIC DNA]</scope>
    <source>
        <strain evidence="3">J379</strain>
    </source>
</reference>
<feature type="transmembrane region" description="Helical" evidence="1">
    <location>
        <begin position="99"/>
        <end position="120"/>
    </location>
</feature>
<keyword evidence="1" id="KW-0812">Transmembrane</keyword>
<dbReference type="EMBL" id="CP088295">
    <property type="protein sequence ID" value="UUY01831.1"/>
    <property type="molecule type" value="Genomic_DNA"/>
</dbReference>